<dbReference type="OrthoDB" id="4685598at2759"/>
<protein>
    <submittedName>
        <fullName evidence="1">Uncharacterized protein</fullName>
    </submittedName>
</protein>
<accession>A0A2K0T523</accession>
<name>A0A2K0T523_9HYPO</name>
<gene>
    <name evidence="1" type="ORF">TGAMA5MH_07603</name>
</gene>
<sequence>MRTDVSALILIAFGHGASRRFCKLMGLASFTATPAYVMVMNHEDPAVTRTA</sequence>
<reference evidence="1 2" key="1">
    <citation type="submission" date="2017-02" db="EMBL/GenBank/DDBJ databases">
        <title>Genomes of Trichoderma spp. with biocontrol activity.</title>
        <authorList>
            <person name="Gardiner D."/>
            <person name="Kazan K."/>
            <person name="Vos C."/>
            <person name="Harvey P."/>
        </authorList>
    </citation>
    <scope>NUCLEOTIDE SEQUENCE [LARGE SCALE GENOMIC DNA]</scope>
    <source>
        <strain evidence="1 2">A5MH</strain>
    </source>
</reference>
<dbReference type="EMBL" id="MTYH01000068">
    <property type="protein sequence ID" value="PNP40606.1"/>
    <property type="molecule type" value="Genomic_DNA"/>
</dbReference>
<organism evidence="1 2">
    <name type="scientific">Trichoderma gamsii</name>
    <dbReference type="NCBI Taxonomy" id="398673"/>
    <lineage>
        <taxon>Eukaryota</taxon>
        <taxon>Fungi</taxon>
        <taxon>Dikarya</taxon>
        <taxon>Ascomycota</taxon>
        <taxon>Pezizomycotina</taxon>
        <taxon>Sordariomycetes</taxon>
        <taxon>Hypocreomycetidae</taxon>
        <taxon>Hypocreales</taxon>
        <taxon>Hypocreaceae</taxon>
        <taxon>Trichoderma</taxon>
    </lineage>
</organism>
<proteinExistence type="predicted"/>
<dbReference type="AlphaFoldDB" id="A0A2K0T523"/>
<dbReference type="Proteomes" id="UP000236546">
    <property type="component" value="Unassembled WGS sequence"/>
</dbReference>
<evidence type="ECO:0000313" key="1">
    <source>
        <dbReference type="EMBL" id="PNP40606.1"/>
    </source>
</evidence>
<evidence type="ECO:0000313" key="2">
    <source>
        <dbReference type="Proteomes" id="UP000236546"/>
    </source>
</evidence>
<comment type="caution">
    <text evidence="1">The sequence shown here is derived from an EMBL/GenBank/DDBJ whole genome shotgun (WGS) entry which is preliminary data.</text>
</comment>